<protein>
    <submittedName>
        <fullName evidence="3">Uncharacterized protein</fullName>
    </submittedName>
</protein>
<keyword evidence="2" id="KW-1133">Transmembrane helix</keyword>
<evidence type="ECO:0000256" key="1">
    <source>
        <dbReference type="SAM" id="MobiDB-lite"/>
    </source>
</evidence>
<dbReference type="AlphaFoldDB" id="A0A8K0T211"/>
<accession>A0A8K0T211</accession>
<comment type="caution">
    <text evidence="3">The sequence shown here is derived from an EMBL/GenBank/DDBJ whole genome shotgun (WGS) entry which is preliminary data.</text>
</comment>
<evidence type="ECO:0000313" key="4">
    <source>
        <dbReference type="Proteomes" id="UP000813444"/>
    </source>
</evidence>
<dbReference type="Proteomes" id="UP000813444">
    <property type="component" value="Unassembled WGS sequence"/>
</dbReference>
<keyword evidence="2" id="KW-0812">Transmembrane</keyword>
<feature type="region of interest" description="Disordered" evidence="1">
    <location>
        <begin position="223"/>
        <end position="247"/>
    </location>
</feature>
<evidence type="ECO:0000313" key="3">
    <source>
        <dbReference type="EMBL" id="KAH7324148.1"/>
    </source>
</evidence>
<evidence type="ECO:0000256" key="2">
    <source>
        <dbReference type="SAM" id="Phobius"/>
    </source>
</evidence>
<keyword evidence="2" id="KW-0472">Membrane</keyword>
<dbReference type="OrthoDB" id="4500473at2759"/>
<feature type="transmembrane region" description="Helical" evidence="2">
    <location>
        <begin position="132"/>
        <end position="154"/>
    </location>
</feature>
<dbReference type="EMBL" id="JAGPNK010000003">
    <property type="protein sequence ID" value="KAH7324148.1"/>
    <property type="molecule type" value="Genomic_DNA"/>
</dbReference>
<proteinExistence type="predicted"/>
<keyword evidence="4" id="KW-1185">Reference proteome</keyword>
<feature type="compositionally biased region" description="Acidic residues" evidence="1">
    <location>
        <begin position="237"/>
        <end position="247"/>
    </location>
</feature>
<organism evidence="3 4">
    <name type="scientific">Stachybotrys elegans</name>
    <dbReference type="NCBI Taxonomy" id="80388"/>
    <lineage>
        <taxon>Eukaryota</taxon>
        <taxon>Fungi</taxon>
        <taxon>Dikarya</taxon>
        <taxon>Ascomycota</taxon>
        <taxon>Pezizomycotina</taxon>
        <taxon>Sordariomycetes</taxon>
        <taxon>Hypocreomycetidae</taxon>
        <taxon>Hypocreales</taxon>
        <taxon>Stachybotryaceae</taxon>
        <taxon>Stachybotrys</taxon>
    </lineage>
</organism>
<gene>
    <name evidence="3" type="ORF">B0I35DRAFT_423615</name>
</gene>
<name>A0A8K0T211_9HYPO</name>
<reference evidence="3" key="1">
    <citation type="journal article" date="2021" name="Nat. Commun.">
        <title>Genetic determinants of endophytism in the Arabidopsis root mycobiome.</title>
        <authorList>
            <person name="Mesny F."/>
            <person name="Miyauchi S."/>
            <person name="Thiergart T."/>
            <person name="Pickel B."/>
            <person name="Atanasova L."/>
            <person name="Karlsson M."/>
            <person name="Huettel B."/>
            <person name="Barry K.W."/>
            <person name="Haridas S."/>
            <person name="Chen C."/>
            <person name="Bauer D."/>
            <person name="Andreopoulos W."/>
            <person name="Pangilinan J."/>
            <person name="LaButti K."/>
            <person name="Riley R."/>
            <person name="Lipzen A."/>
            <person name="Clum A."/>
            <person name="Drula E."/>
            <person name="Henrissat B."/>
            <person name="Kohler A."/>
            <person name="Grigoriev I.V."/>
            <person name="Martin F.M."/>
            <person name="Hacquard S."/>
        </authorList>
    </citation>
    <scope>NUCLEOTIDE SEQUENCE</scope>
    <source>
        <strain evidence="3">MPI-CAGE-CH-0235</strain>
    </source>
</reference>
<sequence length="275" mass="30126">MPFGNKDKKYWIIPQESLAPEHLGLGSILKRPNDPIDILNRGAIEPLSESEIIREREQVTKSLDNAVSSGFGSKLGASSVLAAVVGASPSLEGSWKNATSVSFQATGVRAQHFVPEADYVNRALRTKRVDLFVRRSFFTAPVYMVVGIAIAQTLKRESAISSERGAGAGVGLGPPGTGVEVSAEFSANNESKSSNTDSVENEVILAYRVRRFRYSKRKDEFVKRDEDETKPAHYTLGEDEDEDEEEGQIPVFSFFEEDDIAAQDIGMEGFVDSSQ</sequence>